<feature type="non-terminal residue" evidence="2">
    <location>
        <position position="1"/>
    </location>
</feature>
<keyword evidence="3" id="KW-1185">Reference proteome</keyword>
<keyword evidence="1" id="KW-0812">Transmembrane</keyword>
<gene>
    <name evidence="2" type="ORF">HaLaN_18950</name>
</gene>
<evidence type="ECO:0000256" key="1">
    <source>
        <dbReference type="SAM" id="Phobius"/>
    </source>
</evidence>
<reference evidence="2 3" key="1">
    <citation type="submission" date="2020-02" db="EMBL/GenBank/DDBJ databases">
        <title>Draft genome sequence of Haematococcus lacustris strain NIES-144.</title>
        <authorList>
            <person name="Morimoto D."/>
            <person name="Nakagawa S."/>
            <person name="Yoshida T."/>
            <person name="Sawayama S."/>
        </authorList>
    </citation>
    <scope>NUCLEOTIDE SEQUENCE [LARGE SCALE GENOMIC DNA]</scope>
    <source>
        <strain evidence="2 3">NIES-144</strain>
    </source>
</reference>
<comment type="caution">
    <text evidence="2">The sequence shown here is derived from an EMBL/GenBank/DDBJ whole genome shotgun (WGS) entry which is preliminary data.</text>
</comment>
<keyword evidence="1" id="KW-0472">Membrane</keyword>
<evidence type="ECO:0000313" key="2">
    <source>
        <dbReference type="EMBL" id="GFH21609.1"/>
    </source>
</evidence>
<protein>
    <submittedName>
        <fullName evidence="2">Uncharacterized protein</fullName>
    </submittedName>
</protein>
<name>A0A699ZPN8_HAELA</name>
<feature type="transmembrane region" description="Helical" evidence="1">
    <location>
        <begin position="6"/>
        <end position="25"/>
    </location>
</feature>
<keyword evidence="1" id="KW-1133">Transmembrane helix</keyword>
<dbReference type="AlphaFoldDB" id="A0A699ZPN8"/>
<dbReference type="EMBL" id="BLLF01001864">
    <property type="protein sequence ID" value="GFH21609.1"/>
    <property type="molecule type" value="Genomic_DNA"/>
</dbReference>
<proteinExistence type="predicted"/>
<evidence type="ECO:0000313" key="3">
    <source>
        <dbReference type="Proteomes" id="UP000485058"/>
    </source>
</evidence>
<organism evidence="2 3">
    <name type="scientific">Haematococcus lacustris</name>
    <name type="common">Green alga</name>
    <name type="synonym">Haematococcus pluvialis</name>
    <dbReference type="NCBI Taxonomy" id="44745"/>
    <lineage>
        <taxon>Eukaryota</taxon>
        <taxon>Viridiplantae</taxon>
        <taxon>Chlorophyta</taxon>
        <taxon>core chlorophytes</taxon>
        <taxon>Chlorophyceae</taxon>
        <taxon>CS clade</taxon>
        <taxon>Chlamydomonadales</taxon>
        <taxon>Haematococcaceae</taxon>
        <taxon>Haematococcus</taxon>
    </lineage>
</organism>
<feature type="transmembrane region" description="Helical" evidence="1">
    <location>
        <begin position="37"/>
        <end position="53"/>
    </location>
</feature>
<dbReference type="Proteomes" id="UP000485058">
    <property type="component" value="Unassembled WGS sequence"/>
</dbReference>
<sequence length="164" mass="17533">QTLTGLAATSTFLLVTVAQIWALLVQATPKRNSLSRLLAFLHIYVGLIIMPFLNDVIPAPGMEALSMPYLPGSVINTCWGMLEGFEPGSQLLGAVAVVPSYAALQLHREWRAWSAQPGPGPCTVHAMTASAGITAALMLSGVDRNKLVRSASQARQLLDDLLPR</sequence>
<accession>A0A699ZPN8</accession>